<evidence type="ECO:0000256" key="6">
    <source>
        <dbReference type="ARBA" id="ARBA00022840"/>
    </source>
</evidence>
<feature type="transmembrane region" description="Helical" evidence="10">
    <location>
        <begin position="90"/>
        <end position="110"/>
    </location>
</feature>
<evidence type="ECO:0000259" key="11">
    <source>
        <dbReference type="PROSITE" id="PS50893"/>
    </source>
</evidence>
<evidence type="ECO:0000256" key="1">
    <source>
        <dbReference type="ARBA" id="ARBA00004141"/>
    </source>
</evidence>
<feature type="transmembrane region" description="Helical" evidence="10">
    <location>
        <begin position="122"/>
        <end position="139"/>
    </location>
</feature>
<dbReference type="PROSITE" id="PS00211">
    <property type="entry name" value="ABC_TRANSPORTER_1"/>
    <property type="match status" value="2"/>
</dbReference>
<dbReference type="Proteomes" id="UP000318582">
    <property type="component" value="Unassembled WGS sequence"/>
</dbReference>
<dbReference type="GO" id="GO:0016020">
    <property type="term" value="C:membrane"/>
    <property type="evidence" value="ECO:0007669"/>
    <property type="project" value="UniProtKB-SubCell"/>
</dbReference>
<feature type="transmembrane region" description="Helical" evidence="10">
    <location>
        <begin position="919"/>
        <end position="942"/>
    </location>
</feature>
<comment type="caution">
    <text evidence="13">The sequence shown here is derived from an EMBL/GenBank/DDBJ whole genome shotgun (WGS) entry which is preliminary data.</text>
</comment>
<evidence type="ECO:0000256" key="10">
    <source>
        <dbReference type="SAM" id="Phobius"/>
    </source>
</evidence>
<dbReference type="InterPro" id="IPR050173">
    <property type="entry name" value="ABC_transporter_C-like"/>
</dbReference>
<dbReference type="InterPro" id="IPR011527">
    <property type="entry name" value="ABC1_TM_dom"/>
</dbReference>
<evidence type="ECO:0000256" key="9">
    <source>
        <dbReference type="ARBA" id="ARBA00023180"/>
    </source>
</evidence>
<evidence type="ECO:0000256" key="5">
    <source>
        <dbReference type="ARBA" id="ARBA00022741"/>
    </source>
</evidence>
<dbReference type="InterPro" id="IPR044726">
    <property type="entry name" value="ABCC_6TM_D2"/>
</dbReference>
<feature type="transmembrane region" description="Helical" evidence="10">
    <location>
        <begin position="357"/>
        <end position="375"/>
    </location>
</feature>
<keyword evidence="7 10" id="KW-1133">Transmembrane helix</keyword>
<evidence type="ECO:0000313" key="14">
    <source>
        <dbReference type="Proteomes" id="UP000318582"/>
    </source>
</evidence>
<dbReference type="CDD" id="cd18579">
    <property type="entry name" value="ABC_6TM_ABCC_D1"/>
    <property type="match status" value="1"/>
</dbReference>
<feature type="transmembrane region" description="Helical" evidence="10">
    <location>
        <begin position="63"/>
        <end position="84"/>
    </location>
</feature>
<evidence type="ECO:0000256" key="3">
    <source>
        <dbReference type="ARBA" id="ARBA00022692"/>
    </source>
</evidence>
<feature type="domain" description="ABC transmembrane type-1" evidence="12">
    <location>
        <begin position="246"/>
        <end position="524"/>
    </location>
</feature>
<keyword evidence="3 10" id="KW-0812">Transmembrane</keyword>
<proteinExistence type="predicted"/>
<dbReference type="GO" id="GO:0140359">
    <property type="term" value="F:ABC-type transporter activity"/>
    <property type="evidence" value="ECO:0007669"/>
    <property type="project" value="InterPro"/>
</dbReference>
<feature type="domain" description="ABC transmembrane type-1" evidence="12">
    <location>
        <begin position="878"/>
        <end position="1159"/>
    </location>
</feature>
<comment type="subcellular location">
    <subcellularLocation>
        <location evidence="1">Membrane</location>
        <topology evidence="1">Multi-pass membrane protein</topology>
    </subcellularLocation>
</comment>
<evidence type="ECO:0000256" key="7">
    <source>
        <dbReference type="ARBA" id="ARBA00022989"/>
    </source>
</evidence>
<dbReference type="InterPro" id="IPR027417">
    <property type="entry name" value="P-loop_NTPase"/>
</dbReference>
<keyword evidence="6" id="KW-0067">ATP-binding</keyword>
<dbReference type="InterPro" id="IPR044746">
    <property type="entry name" value="ABCC_6TM_D1"/>
</dbReference>
<dbReference type="SUPFAM" id="SSF90123">
    <property type="entry name" value="ABC transporter transmembrane region"/>
    <property type="match status" value="2"/>
</dbReference>
<dbReference type="STRING" id="109895.A0A507DU28"/>
<feature type="transmembrane region" description="Helical" evidence="10">
    <location>
        <begin position="229"/>
        <end position="255"/>
    </location>
</feature>
<dbReference type="PANTHER" id="PTHR24223:SF399">
    <property type="entry name" value="ABC TRANSPORTER ATNG"/>
    <property type="match status" value="1"/>
</dbReference>
<dbReference type="CDD" id="cd03244">
    <property type="entry name" value="ABCC_MRP_domain2"/>
    <property type="match status" value="1"/>
</dbReference>
<accession>A0A507DU28</accession>
<dbReference type="InterPro" id="IPR003439">
    <property type="entry name" value="ABC_transporter-like_ATP-bd"/>
</dbReference>
<dbReference type="PROSITE" id="PS50929">
    <property type="entry name" value="ABC_TM1F"/>
    <property type="match status" value="2"/>
</dbReference>
<evidence type="ECO:0000259" key="12">
    <source>
        <dbReference type="PROSITE" id="PS50929"/>
    </source>
</evidence>
<keyword evidence="9" id="KW-0325">Glycoprotein</keyword>
<dbReference type="SUPFAM" id="SSF52540">
    <property type="entry name" value="P-loop containing nucleoside triphosphate hydrolases"/>
    <property type="match status" value="2"/>
</dbReference>
<feature type="transmembrane region" description="Helical" evidence="10">
    <location>
        <begin position="381"/>
        <end position="401"/>
    </location>
</feature>
<evidence type="ECO:0000313" key="13">
    <source>
        <dbReference type="EMBL" id="TPX55264.1"/>
    </source>
</evidence>
<reference evidence="13 14" key="1">
    <citation type="journal article" date="2019" name="Sci. Rep.">
        <title>Comparative genomics of chytrid fungi reveal insights into the obligate biotrophic and pathogenic lifestyle of Synchytrium endobioticum.</title>
        <authorList>
            <person name="van de Vossenberg B.T.L.H."/>
            <person name="Warris S."/>
            <person name="Nguyen H.D.T."/>
            <person name="van Gent-Pelzer M.P.E."/>
            <person name="Joly D.L."/>
            <person name="van de Geest H.C."/>
            <person name="Bonants P.J.M."/>
            <person name="Smith D.S."/>
            <person name="Levesque C.A."/>
            <person name="van der Lee T.A.J."/>
        </authorList>
    </citation>
    <scope>NUCLEOTIDE SEQUENCE [LARGE SCALE GENOMIC DNA]</scope>
    <source>
        <strain evidence="13 14">CBS 809.83</strain>
    </source>
</reference>
<evidence type="ECO:0000256" key="2">
    <source>
        <dbReference type="ARBA" id="ARBA00022448"/>
    </source>
</evidence>
<keyword evidence="2" id="KW-0813">Transport</keyword>
<dbReference type="Gene3D" id="3.40.50.300">
    <property type="entry name" value="P-loop containing nucleotide triphosphate hydrolases"/>
    <property type="match status" value="2"/>
</dbReference>
<dbReference type="PROSITE" id="PS50893">
    <property type="entry name" value="ABC_TRANSPORTER_2"/>
    <property type="match status" value="2"/>
</dbReference>
<dbReference type="FunFam" id="1.20.1560.10:FF:000013">
    <property type="entry name" value="ABC transporter C family member 2"/>
    <property type="match status" value="1"/>
</dbReference>
<dbReference type="FunFam" id="3.40.50.300:FF:000997">
    <property type="entry name" value="Multidrug resistance-associated protein 1"/>
    <property type="match status" value="1"/>
</dbReference>
<dbReference type="CDD" id="cd03250">
    <property type="entry name" value="ABCC_MRP_domain1"/>
    <property type="match status" value="1"/>
</dbReference>
<feature type="transmembrane region" description="Helical" evidence="10">
    <location>
        <begin position="1097"/>
        <end position="1124"/>
    </location>
</feature>
<evidence type="ECO:0000256" key="8">
    <source>
        <dbReference type="ARBA" id="ARBA00023136"/>
    </source>
</evidence>
<dbReference type="InterPro" id="IPR003593">
    <property type="entry name" value="AAA+_ATPase"/>
</dbReference>
<dbReference type="InterPro" id="IPR036640">
    <property type="entry name" value="ABC1_TM_sf"/>
</dbReference>
<sequence>MAPPLVALVGALRLVNGHKSTSTRQLASPWLAVKLLMTLAFLAVMLSQWLLSASEDLFSFRKAHVTYALNVASVSVIVLISVYHQRRGSGVAGSAVAFWFTSLAVNLLRIQTIMMYPENRRLRTLVVIGAVLNLIAFVMEGRPLPEHPDQNKLLLDDTDNSSLNRSILSRVFFVWLVPVMRLGRQKSLTMEDLPALETEFRAHHLAQRFQDASNKLTTPKSNPPSLARILVGAFGFEYAMTAVVRLLWVAATAAIPQVNNALLTVIARGSSSQNPIASSNGYWIAVTLLVLSLFRTVCHAHFNQSNQVVGIKARTAVIDAIYAKVFRIANLSEKEQLNVNNLVSMDAMRLTTAATTLHYTWSIPIEMAVFFAFLYKMWGVSTLIILPVIVAVVFVIIWLGVRQMSFEAATMGASDKRIKFITELITGVKTIKLYAWERFARTKIMQHRADELSAILKSRLNMTYQIVLTTALQPLMVLALLLVYSGVEPETLVTAQAVFTSLNYFKYMCEGLEILTTMSGELSGTFVSYGRLNRFLEYRNRDVSHIQQAVDSKTSVAINIKNATFHFPREAARDGGQDVPSATGVNVERPNLVIPNLVIPRNKLVAVVGPTGSGKSTLLKAILGQVDCSSGTVEINGSMAYAAQDPWIYNGTIEENICSMFPNADPSRYSKCIAACALGADLEILAEGDRTEIGARGVNISGGQRQRISLARVAYSNASIILCDDSLSAVDGHTNTHIFTHLLGPGGLLCHQTRILITHSIQHLPQVDYVIVMNAGHIVEQGSYDDLVAARGPLHDMMVSGGVSLEKTVAMPIETFGPDERDVTKDEDIKTLAEAAFVDQDNKVASAVKSTAENSETGHVKWAVFASYANSLSIGGLVIALFLAIGMVAMQVGGQFWLDQWTQDVSIGISHSRWFYPGIYAVFAVATILFDGASGYFIMGVLGVRSSRHLMQKVVNALLKCPMQFFEATPMGQIVNRFAGDFMGIDHILPSMTYMWLMAVLLTLGVVVTCSIVTPLMLVLFVVLSIGSYYIRMFYINSSVALKRLDASTKSPIFASFSETLEGVATIKAFGVIDMYREANRNKLDLNIRAYYYNISVLRWLILFLDMLGSGLTLFGAALFGVIARDSLSVGALGVSINMALQMSMHLQILVRGSCDFETQIVAVERVNQYADLPAEPQAIGGSPPDKDWPTKGEIIFDHANVRYRKNLPLVLKDVSFTIRGGEKIGIVGRTGAGKSSIMVALFNLVIPETGRILIDGHDLKDVDPQTLREALTAIPQDAHLFSGTLRENLIGPGSYDDGVIWQALDDAGLKASVSSMDGKLDALVTAGGENFSSGERQLLTLARALIRGGRIFVLDESTANVDRETERQIRIALTRRFASATVLTIAHRIDTIMDSDRVLLLNQGTVQQYDTVANLVNNEQSAFYLLAQEAGALNSSARGVCSRGSTDSEI</sequence>
<dbReference type="Pfam" id="PF00005">
    <property type="entry name" value="ABC_tran"/>
    <property type="match status" value="2"/>
</dbReference>
<organism evidence="13 14">
    <name type="scientific">Powellomyces hirtus</name>
    <dbReference type="NCBI Taxonomy" id="109895"/>
    <lineage>
        <taxon>Eukaryota</taxon>
        <taxon>Fungi</taxon>
        <taxon>Fungi incertae sedis</taxon>
        <taxon>Chytridiomycota</taxon>
        <taxon>Chytridiomycota incertae sedis</taxon>
        <taxon>Chytridiomycetes</taxon>
        <taxon>Spizellomycetales</taxon>
        <taxon>Powellomycetaceae</taxon>
        <taxon>Powellomyces</taxon>
    </lineage>
</organism>
<dbReference type="Gene3D" id="1.20.1560.10">
    <property type="entry name" value="ABC transporter type 1, transmembrane domain"/>
    <property type="match status" value="2"/>
</dbReference>
<keyword evidence="4" id="KW-0677">Repeat</keyword>
<feature type="domain" description="ABC transporter" evidence="11">
    <location>
        <begin position="558"/>
        <end position="800"/>
    </location>
</feature>
<feature type="transmembrane region" description="Helical" evidence="10">
    <location>
        <begin position="27"/>
        <end position="51"/>
    </location>
</feature>
<dbReference type="Pfam" id="PF00664">
    <property type="entry name" value="ABC_membrane"/>
    <property type="match status" value="2"/>
</dbReference>
<dbReference type="GO" id="GO:0005524">
    <property type="term" value="F:ATP binding"/>
    <property type="evidence" value="ECO:0007669"/>
    <property type="project" value="UniProtKB-KW"/>
</dbReference>
<dbReference type="EMBL" id="QEAQ01000118">
    <property type="protein sequence ID" value="TPX55264.1"/>
    <property type="molecule type" value="Genomic_DNA"/>
</dbReference>
<feature type="transmembrane region" description="Helical" evidence="10">
    <location>
        <begin position="874"/>
        <end position="898"/>
    </location>
</feature>
<dbReference type="SMART" id="SM00382">
    <property type="entry name" value="AAA"/>
    <property type="match status" value="2"/>
</dbReference>
<keyword evidence="8 10" id="KW-0472">Membrane</keyword>
<evidence type="ECO:0000256" key="4">
    <source>
        <dbReference type="ARBA" id="ARBA00022737"/>
    </source>
</evidence>
<feature type="domain" description="ABC transporter" evidence="11">
    <location>
        <begin position="1197"/>
        <end position="1429"/>
    </location>
</feature>
<protein>
    <recommendedName>
        <fullName evidence="15">P-loop containing nucleoside triphosphate hydrolase protein</fullName>
    </recommendedName>
</protein>
<evidence type="ECO:0008006" key="15">
    <source>
        <dbReference type="Google" id="ProtNLM"/>
    </source>
</evidence>
<dbReference type="PANTHER" id="PTHR24223">
    <property type="entry name" value="ATP-BINDING CASSETTE SUB-FAMILY C"/>
    <property type="match status" value="1"/>
</dbReference>
<dbReference type="GO" id="GO:0016887">
    <property type="term" value="F:ATP hydrolysis activity"/>
    <property type="evidence" value="ECO:0007669"/>
    <property type="project" value="InterPro"/>
</dbReference>
<dbReference type="CDD" id="cd18580">
    <property type="entry name" value="ABC_6TM_ABCC_D2"/>
    <property type="match status" value="1"/>
</dbReference>
<dbReference type="InterPro" id="IPR017871">
    <property type="entry name" value="ABC_transporter-like_CS"/>
</dbReference>
<gene>
    <name evidence="13" type="ORF">PhCBS80983_g05465</name>
</gene>
<keyword evidence="14" id="KW-1185">Reference proteome</keyword>
<feature type="transmembrane region" description="Helical" evidence="10">
    <location>
        <begin position="994"/>
        <end position="1024"/>
    </location>
</feature>
<dbReference type="FunFam" id="3.40.50.300:FF:000163">
    <property type="entry name" value="Multidrug resistance-associated protein member 4"/>
    <property type="match status" value="1"/>
</dbReference>
<name>A0A507DU28_9FUNG</name>
<keyword evidence="5" id="KW-0547">Nucleotide-binding</keyword>